<dbReference type="EMBL" id="JAAIUW010000012">
    <property type="protein sequence ID" value="KAF7807271.1"/>
    <property type="molecule type" value="Genomic_DNA"/>
</dbReference>
<proteinExistence type="predicted"/>
<reference evidence="1" key="1">
    <citation type="submission" date="2020-09" db="EMBL/GenBank/DDBJ databases">
        <title>Genome-Enabled Discovery of Anthraquinone Biosynthesis in Senna tora.</title>
        <authorList>
            <person name="Kang S.-H."/>
            <person name="Pandey R.P."/>
            <person name="Lee C.-M."/>
            <person name="Sim J.-S."/>
            <person name="Jeong J.-T."/>
            <person name="Choi B.-S."/>
            <person name="Jung M."/>
            <person name="Ginzburg D."/>
            <person name="Zhao K."/>
            <person name="Won S.Y."/>
            <person name="Oh T.-J."/>
            <person name="Yu Y."/>
            <person name="Kim N.-H."/>
            <person name="Lee O.R."/>
            <person name="Lee T.-H."/>
            <person name="Bashyal P."/>
            <person name="Kim T.-S."/>
            <person name="Lee W.-H."/>
            <person name="Kawkins C."/>
            <person name="Kim C.-K."/>
            <person name="Kim J.S."/>
            <person name="Ahn B.O."/>
            <person name="Rhee S.Y."/>
            <person name="Sohng J.K."/>
        </authorList>
    </citation>
    <scope>NUCLEOTIDE SEQUENCE</scope>
    <source>
        <tissue evidence="1">Leaf</tissue>
    </source>
</reference>
<gene>
    <name evidence="1" type="ORF">G2W53_039432</name>
</gene>
<keyword evidence="2" id="KW-1185">Reference proteome</keyword>
<name>A0A834SPI4_9FABA</name>
<dbReference type="Proteomes" id="UP000634136">
    <property type="component" value="Unassembled WGS sequence"/>
</dbReference>
<organism evidence="1 2">
    <name type="scientific">Senna tora</name>
    <dbReference type="NCBI Taxonomy" id="362788"/>
    <lineage>
        <taxon>Eukaryota</taxon>
        <taxon>Viridiplantae</taxon>
        <taxon>Streptophyta</taxon>
        <taxon>Embryophyta</taxon>
        <taxon>Tracheophyta</taxon>
        <taxon>Spermatophyta</taxon>
        <taxon>Magnoliopsida</taxon>
        <taxon>eudicotyledons</taxon>
        <taxon>Gunneridae</taxon>
        <taxon>Pentapetalae</taxon>
        <taxon>rosids</taxon>
        <taxon>fabids</taxon>
        <taxon>Fabales</taxon>
        <taxon>Fabaceae</taxon>
        <taxon>Caesalpinioideae</taxon>
        <taxon>Cassia clade</taxon>
        <taxon>Senna</taxon>
    </lineage>
</organism>
<sequence length="32" mass="3721">MKDDRRDGRRTGRKEVRTLQRFSLLKAACTGV</sequence>
<accession>A0A834SPI4</accession>
<comment type="caution">
    <text evidence="1">The sequence shown here is derived from an EMBL/GenBank/DDBJ whole genome shotgun (WGS) entry which is preliminary data.</text>
</comment>
<evidence type="ECO:0000313" key="1">
    <source>
        <dbReference type="EMBL" id="KAF7807271.1"/>
    </source>
</evidence>
<evidence type="ECO:0000313" key="2">
    <source>
        <dbReference type="Proteomes" id="UP000634136"/>
    </source>
</evidence>
<protein>
    <submittedName>
        <fullName evidence="1">Uncharacterized protein</fullName>
    </submittedName>
</protein>
<dbReference type="AlphaFoldDB" id="A0A834SPI4"/>